<dbReference type="Proteomes" id="UP000693972">
    <property type="component" value="Unassembled WGS sequence"/>
</dbReference>
<evidence type="ECO:0000313" key="2">
    <source>
        <dbReference type="EMBL" id="QXL87414.1"/>
    </source>
</evidence>
<keyword evidence="1" id="KW-1133">Transmembrane helix</keyword>
<evidence type="ECO:0000256" key="1">
    <source>
        <dbReference type="SAM" id="Phobius"/>
    </source>
</evidence>
<evidence type="ECO:0000313" key="3">
    <source>
        <dbReference type="Proteomes" id="UP000693972"/>
    </source>
</evidence>
<dbReference type="EMBL" id="JAIMBW010000001">
    <property type="protein sequence ID" value="MBY4894784.1"/>
    <property type="molecule type" value="Genomic_DNA"/>
</dbReference>
<sequence length="73" mass="7922">MVQALCTMHLPQGIAPEAHVMFGEGMAIGLLLLLLAHLVDVEHPDGARHVDQRAEIDQRVFQPARGGEATVDQ</sequence>
<dbReference type="EMBL" id="CP078073">
    <property type="protein sequence ID" value="QXL87414.1"/>
    <property type="molecule type" value="Genomic_DNA"/>
</dbReference>
<name>A0A975YFI1_9RHOB</name>
<proteinExistence type="predicted"/>
<accession>A0A975YFI1</accession>
<gene>
    <name evidence="2" type="ORF">KUL25_18665</name>
</gene>
<keyword evidence="1" id="KW-0812">Transmembrane</keyword>
<reference evidence="2 3" key="1">
    <citation type="submission" date="2021-07" db="EMBL/GenBank/DDBJ databases">
        <title>Karlodiniumbacter phycospheric gen. nov., sp. nov., a phycosphere bacterium isolated from karlodinium veneficum.</title>
        <authorList>
            <person name="Peng Y."/>
            <person name="Jiang L."/>
            <person name="Lee J."/>
        </authorList>
    </citation>
    <scope>NUCLEOTIDE SEQUENCE</scope>
    <source>
        <strain evidence="2 3">N5</strain>
    </source>
</reference>
<protein>
    <submittedName>
        <fullName evidence="2">Uncharacterized protein</fullName>
    </submittedName>
</protein>
<keyword evidence="1" id="KW-0472">Membrane</keyword>
<feature type="transmembrane region" description="Helical" evidence="1">
    <location>
        <begin position="20"/>
        <end position="39"/>
    </location>
</feature>
<dbReference type="RefSeq" id="WP_257894291.1">
    <property type="nucleotide sequence ID" value="NZ_JAIMBW010000001.1"/>
</dbReference>
<organism evidence="2">
    <name type="scientific">Gymnodinialimonas phycosphaerae</name>
    <dbReference type="NCBI Taxonomy" id="2841589"/>
    <lineage>
        <taxon>Bacteria</taxon>
        <taxon>Pseudomonadati</taxon>
        <taxon>Pseudomonadota</taxon>
        <taxon>Alphaproteobacteria</taxon>
        <taxon>Rhodobacterales</taxon>
        <taxon>Paracoccaceae</taxon>
        <taxon>Gymnodinialimonas</taxon>
    </lineage>
</organism>
<keyword evidence="3" id="KW-1185">Reference proteome</keyword>
<dbReference type="AlphaFoldDB" id="A0A975YFI1"/>